<evidence type="ECO:0000256" key="3">
    <source>
        <dbReference type="ARBA" id="ARBA00022827"/>
    </source>
</evidence>
<dbReference type="AlphaFoldDB" id="A0A238YF54"/>
<protein>
    <submittedName>
        <fullName evidence="6">Glycolate oxidase</fullName>
    </submittedName>
</protein>
<comment type="cofactor">
    <cofactor evidence="1">
        <name>FAD</name>
        <dbReference type="ChEBI" id="CHEBI:57692"/>
    </cofactor>
</comment>
<dbReference type="PROSITE" id="PS51387">
    <property type="entry name" value="FAD_PCMH"/>
    <property type="match status" value="1"/>
</dbReference>
<feature type="domain" description="FAD-binding PCMH-type" evidence="5">
    <location>
        <begin position="45"/>
        <end position="224"/>
    </location>
</feature>
<organism evidence="6 7">
    <name type="scientific">Hymenobacter mucosus</name>
    <dbReference type="NCBI Taxonomy" id="1411120"/>
    <lineage>
        <taxon>Bacteria</taxon>
        <taxon>Pseudomonadati</taxon>
        <taxon>Bacteroidota</taxon>
        <taxon>Cytophagia</taxon>
        <taxon>Cytophagales</taxon>
        <taxon>Hymenobacteraceae</taxon>
        <taxon>Hymenobacter</taxon>
    </lineage>
</organism>
<dbReference type="FunFam" id="1.10.45.10:FF:000001">
    <property type="entry name" value="D-lactate dehydrogenase mitochondrial"/>
    <property type="match status" value="1"/>
</dbReference>
<sequence>MEYQVLTPTLVTAFEAIVGPAHVLTAQTVEADVYTDYGRDHTEDFHFAPDVVVRPANAEEVSQIVRLCYEHHIPVTPRGAGTGLSGGALPIHHGVVLSTERLNKIIEIDERNLQATVEPGVVTEVFQNAVKEVGLFYPPDPASKGSCFLGGNLSESSGGPKAVKYGVTKDYVLNMQVVLPTGDIIWTGANTLKNATGYNLTQLMVGSEGTLGIITRIVFKLLPYPQQNLLLLAPFRKETEAAAAVSAIFRAGIVPSGLEFMEREAIEWSSRYLNIPLSLPEDIRAHLLIELDGQDLDQLYKEAEAVYGVLENYDVDEILLADTAGQKDDLWRIRRNIGNAVRYNSVYKEEDTVVPRAELATLLQGVKEIGQRYGFNSVCYGHAGDGNLHVNIIRGDLDDEMWNHGLQEPIKELFRLCVRLGGTISGEHGIGLVQKPYIGIALGEPQLNLMRGIKQVFDPRGIMNPGKIF</sequence>
<dbReference type="SUPFAM" id="SSF55103">
    <property type="entry name" value="FAD-linked oxidases, C-terminal domain"/>
    <property type="match status" value="1"/>
</dbReference>
<dbReference type="PANTHER" id="PTHR42934">
    <property type="entry name" value="GLYCOLATE OXIDASE SUBUNIT GLCD"/>
    <property type="match status" value="1"/>
</dbReference>
<dbReference type="InterPro" id="IPR016167">
    <property type="entry name" value="FAD-bd_PCMH_sub1"/>
</dbReference>
<name>A0A238YF54_9BACT</name>
<evidence type="ECO:0000313" key="6">
    <source>
        <dbReference type="EMBL" id="SNR69690.1"/>
    </source>
</evidence>
<dbReference type="GO" id="GO:0016491">
    <property type="term" value="F:oxidoreductase activity"/>
    <property type="evidence" value="ECO:0007669"/>
    <property type="project" value="UniProtKB-KW"/>
</dbReference>
<evidence type="ECO:0000256" key="4">
    <source>
        <dbReference type="ARBA" id="ARBA00023002"/>
    </source>
</evidence>
<dbReference type="RefSeq" id="WP_089333031.1">
    <property type="nucleotide sequence ID" value="NZ_FZNS01000005.1"/>
</dbReference>
<dbReference type="EMBL" id="FZNS01000005">
    <property type="protein sequence ID" value="SNR69690.1"/>
    <property type="molecule type" value="Genomic_DNA"/>
</dbReference>
<dbReference type="Gene3D" id="3.30.70.2740">
    <property type="match status" value="1"/>
</dbReference>
<dbReference type="InterPro" id="IPR016164">
    <property type="entry name" value="FAD-linked_Oxase-like_C"/>
</dbReference>
<dbReference type="Pfam" id="PF01565">
    <property type="entry name" value="FAD_binding_4"/>
    <property type="match status" value="1"/>
</dbReference>
<dbReference type="Proteomes" id="UP000198310">
    <property type="component" value="Unassembled WGS sequence"/>
</dbReference>
<keyword evidence="7" id="KW-1185">Reference proteome</keyword>
<accession>A0A238YF54</accession>
<dbReference type="InterPro" id="IPR004113">
    <property type="entry name" value="FAD-bd_oxidored_4_C"/>
</dbReference>
<dbReference type="InterPro" id="IPR016169">
    <property type="entry name" value="FAD-bd_PCMH_sub2"/>
</dbReference>
<evidence type="ECO:0000256" key="1">
    <source>
        <dbReference type="ARBA" id="ARBA00001974"/>
    </source>
</evidence>
<evidence type="ECO:0000313" key="7">
    <source>
        <dbReference type="Proteomes" id="UP000198310"/>
    </source>
</evidence>
<keyword evidence="2" id="KW-0285">Flavoprotein</keyword>
<dbReference type="Gene3D" id="3.30.465.10">
    <property type="match status" value="1"/>
</dbReference>
<keyword evidence="4" id="KW-0560">Oxidoreductase</keyword>
<evidence type="ECO:0000256" key="2">
    <source>
        <dbReference type="ARBA" id="ARBA00022630"/>
    </source>
</evidence>
<dbReference type="InterPro" id="IPR006094">
    <property type="entry name" value="Oxid_FAD_bind_N"/>
</dbReference>
<dbReference type="Gene3D" id="3.30.43.10">
    <property type="entry name" value="Uridine Diphospho-n-acetylenolpyruvylglucosamine Reductase, domain 2"/>
    <property type="match status" value="1"/>
</dbReference>
<proteinExistence type="predicted"/>
<keyword evidence="3" id="KW-0274">FAD</keyword>
<dbReference type="InterPro" id="IPR036318">
    <property type="entry name" value="FAD-bd_PCMH-like_sf"/>
</dbReference>
<dbReference type="GO" id="GO:0071949">
    <property type="term" value="F:FAD binding"/>
    <property type="evidence" value="ECO:0007669"/>
    <property type="project" value="InterPro"/>
</dbReference>
<gene>
    <name evidence="6" type="ORF">SAMN06269173_105190</name>
</gene>
<evidence type="ECO:0000259" key="5">
    <source>
        <dbReference type="PROSITE" id="PS51387"/>
    </source>
</evidence>
<dbReference type="Gene3D" id="1.10.45.10">
    <property type="entry name" value="Vanillyl-alcohol Oxidase, Chain A, domain 4"/>
    <property type="match status" value="1"/>
</dbReference>
<dbReference type="PANTHER" id="PTHR42934:SF2">
    <property type="entry name" value="GLYCOLATE OXIDASE SUBUNIT GLCD"/>
    <property type="match status" value="1"/>
</dbReference>
<dbReference type="InterPro" id="IPR051914">
    <property type="entry name" value="FAD-linked_OxidoTrans_Type4"/>
</dbReference>
<reference evidence="7" key="1">
    <citation type="submission" date="2017-06" db="EMBL/GenBank/DDBJ databases">
        <authorList>
            <person name="Varghese N."/>
            <person name="Submissions S."/>
        </authorList>
    </citation>
    <scope>NUCLEOTIDE SEQUENCE [LARGE SCALE GENOMIC DNA]</scope>
    <source>
        <strain evidence="7">DSM 28041</strain>
    </source>
</reference>
<dbReference type="SUPFAM" id="SSF56176">
    <property type="entry name" value="FAD-binding/transporter-associated domain-like"/>
    <property type="match status" value="1"/>
</dbReference>
<dbReference type="Gene3D" id="3.30.70.2190">
    <property type="match status" value="1"/>
</dbReference>
<dbReference type="InterPro" id="IPR016171">
    <property type="entry name" value="Vanillyl_alc_oxidase_C-sub2"/>
</dbReference>
<dbReference type="InterPro" id="IPR016166">
    <property type="entry name" value="FAD-bd_PCMH"/>
</dbReference>
<dbReference type="Pfam" id="PF02913">
    <property type="entry name" value="FAD-oxidase_C"/>
    <property type="match status" value="1"/>
</dbReference>